<proteinExistence type="predicted"/>
<gene>
    <name evidence="1" type="ORF">Pint_00705</name>
</gene>
<dbReference type="EMBL" id="CM047736">
    <property type="protein sequence ID" value="KAJ0052540.1"/>
    <property type="molecule type" value="Genomic_DNA"/>
</dbReference>
<reference evidence="2" key="1">
    <citation type="journal article" date="2023" name="G3 (Bethesda)">
        <title>Genome assembly and association tests identify interacting loci associated with vigor, precocity, and sex in interspecific pistachio rootstocks.</title>
        <authorList>
            <person name="Palmer W."/>
            <person name="Jacygrad E."/>
            <person name="Sagayaradj S."/>
            <person name="Cavanaugh K."/>
            <person name="Han R."/>
            <person name="Bertier L."/>
            <person name="Beede B."/>
            <person name="Kafkas S."/>
            <person name="Golino D."/>
            <person name="Preece J."/>
            <person name="Michelmore R."/>
        </authorList>
    </citation>
    <scope>NUCLEOTIDE SEQUENCE [LARGE SCALE GENOMIC DNA]</scope>
</reference>
<protein>
    <submittedName>
        <fullName evidence="1">Uncharacterized protein</fullName>
    </submittedName>
</protein>
<name>A0ACC0ZH53_9ROSI</name>
<keyword evidence="2" id="KW-1185">Reference proteome</keyword>
<evidence type="ECO:0000313" key="1">
    <source>
        <dbReference type="EMBL" id="KAJ0052540.1"/>
    </source>
</evidence>
<accession>A0ACC0ZH53</accession>
<organism evidence="1 2">
    <name type="scientific">Pistacia integerrima</name>
    <dbReference type="NCBI Taxonomy" id="434235"/>
    <lineage>
        <taxon>Eukaryota</taxon>
        <taxon>Viridiplantae</taxon>
        <taxon>Streptophyta</taxon>
        <taxon>Embryophyta</taxon>
        <taxon>Tracheophyta</taxon>
        <taxon>Spermatophyta</taxon>
        <taxon>Magnoliopsida</taxon>
        <taxon>eudicotyledons</taxon>
        <taxon>Gunneridae</taxon>
        <taxon>Pentapetalae</taxon>
        <taxon>rosids</taxon>
        <taxon>malvids</taxon>
        <taxon>Sapindales</taxon>
        <taxon>Anacardiaceae</taxon>
        <taxon>Pistacia</taxon>
    </lineage>
</organism>
<evidence type="ECO:0000313" key="2">
    <source>
        <dbReference type="Proteomes" id="UP001163603"/>
    </source>
</evidence>
<comment type="caution">
    <text evidence="1">The sequence shown here is derived from an EMBL/GenBank/DDBJ whole genome shotgun (WGS) entry which is preliminary data.</text>
</comment>
<sequence>MNFQGQWKPVITMVAVNFGFAAVNVLLKKILDQGTNHLVIVAYRQLISAIFLAPIAYFVEREIRPKLTLQILCQLFFSALVGVTLAQYFLLLGLKYTSATFSCAFINMVPVITFLLALPFGLEKVNLKSLAGGCKVFGTLVCFGGVILLILYKGKPLINQHHLTKHGDMTFSTSKTESWAIGTIFLIAGCIVWSSWFLMQARIGKRYPCQYSSTAILSSFGAIQSAILCLIMEKNLSGWILQGKLEIASIIYAGVVGSGLCYVGMSWSVKQRGPVFTSAFTPLIQIFVAIFDFSILHGPLHLGSVVGSILVIMGLYILLWGKSKEIEVCQTQTKQAQVGQLQDEQSTAVSHIIPVTSDSTVP</sequence>
<dbReference type="Proteomes" id="UP001163603">
    <property type="component" value="Chromosome 1"/>
</dbReference>